<dbReference type="PIRSF" id="PIRSF003180">
    <property type="entry name" value="DiGMPpdiest_YuxH"/>
    <property type="match status" value="1"/>
</dbReference>
<dbReference type="InterPro" id="IPR014408">
    <property type="entry name" value="dGMP_Pdiesterase_EAL/HD-GYP"/>
</dbReference>
<dbReference type="SMART" id="SM00052">
    <property type="entry name" value="EAL"/>
    <property type="match status" value="1"/>
</dbReference>
<dbReference type="Pfam" id="PF08668">
    <property type="entry name" value="HDOD"/>
    <property type="match status" value="1"/>
</dbReference>
<dbReference type="STRING" id="197479.BFW38_09355"/>
<dbReference type="InterPro" id="IPR052340">
    <property type="entry name" value="RNase_Y/CdgJ"/>
</dbReference>
<evidence type="ECO:0000259" key="1">
    <source>
        <dbReference type="PROSITE" id="PS50883"/>
    </source>
</evidence>
<dbReference type="PANTHER" id="PTHR33525">
    <property type="match status" value="1"/>
</dbReference>
<dbReference type="Pfam" id="PF00563">
    <property type="entry name" value="EAL"/>
    <property type="match status" value="1"/>
</dbReference>
<dbReference type="InterPro" id="IPR013976">
    <property type="entry name" value="HDOD"/>
</dbReference>
<evidence type="ECO:0008006" key="5">
    <source>
        <dbReference type="Google" id="ProtNLM"/>
    </source>
</evidence>
<name>A0A1E2VA63_9GAMM</name>
<dbReference type="InterPro" id="IPR001633">
    <property type="entry name" value="EAL_dom"/>
</dbReference>
<dbReference type="SUPFAM" id="SSF109604">
    <property type="entry name" value="HD-domain/PDEase-like"/>
    <property type="match status" value="1"/>
</dbReference>
<dbReference type="Proteomes" id="UP000094291">
    <property type="component" value="Unassembled WGS sequence"/>
</dbReference>
<organism evidence="3 4">
    <name type="scientific">Terasakiispira papahanaumokuakeensis</name>
    <dbReference type="NCBI Taxonomy" id="197479"/>
    <lineage>
        <taxon>Bacteria</taxon>
        <taxon>Pseudomonadati</taxon>
        <taxon>Pseudomonadota</taxon>
        <taxon>Gammaproteobacteria</taxon>
        <taxon>Oceanospirillales</taxon>
        <taxon>Terasakiispira</taxon>
    </lineage>
</organism>
<feature type="domain" description="EAL" evidence="1">
    <location>
        <begin position="1"/>
        <end position="203"/>
    </location>
</feature>
<comment type="caution">
    <text evidence="3">The sequence shown here is derived from an EMBL/GenBank/DDBJ whole genome shotgun (WGS) entry which is preliminary data.</text>
</comment>
<dbReference type="InterPro" id="IPR035919">
    <property type="entry name" value="EAL_sf"/>
</dbReference>
<dbReference type="PANTHER" id="PTHR33525:SF4">
    <property type="entry name" value="CYCLIC DI-GMP PHOSPHODIESTERASE CDGJ"/>
    <property type="match status" value="1"/>
</dbReference>
<evidence type="ECO:0000259" key="2">
    <source>
        <dbReference type="PROSITE" id="PS51833"/>
    </source>
</evidence>
<dbReference type="OrthoDB" id="9804751at2"/>
<dbReference type="AlphaFoldDB" id="A0A1E2VA63"/>
<dbReference type="PROSITE" id="PS50883">
    <property type="entry name" value="EAL"/>
    <property type="match status" value="1"/>
</dbReference>
<reference evidence="3 4" key="1">
    <citation type="submission" date="2016-08" db="EMBL/GenBank/DDBJ databases">
        <authorList>
            <person name="Seilhamer J.J."/>
        </authorList>
    </citation>
    <scope>NUCLEOTIDE SEQUENCE [LARGE SCALE GENOMIC DNA]</scope>
    <source>
        <strain evidence="3 4">PH27A</strain>
    </source>
</reference>
<proteinExistence type="predicted"/>
<sequence length="409" mass="46404">MAEYCVALQPICDAQLRHIGDELLYRDHPDASGACIEDDTLATARVLNAVFFETGPEALVGQRDIFFNAPREWLLKPELLPLPAHQVVVEVLENVVADESLIRSLQSIRSLGYRIALDDFVLNDSTRALLPLADIIKVDLRFPLSSSDLSLLRQYPLQLLAERVETQTDFERCRQAGFNLFQGYFFARPQVHAATRRKRSSNKAIELKLMRRLNDYNVQIEDIEALIIQDPFLCLKLLNYVNSSALRRRHEVSSIRQALTLLGIRNVQRLVMTIILADNSPSSRLLLPLALMRAALCERLALHLMSPYVCAQSAFTVGFFSMMDRLLDQPLDQVLSQVRFAQNVRTAITDEAGPLGSILHRVRLFEQARKDELSSEMVQRMNEFFIQAQRWTQSILSVVDSDDGPLVGL</sequence>
<dbReference type="Gene3D" id="1.10.3210.10">
    <property type="entry name" value="Hypothetical protein af1432"/>
    <property type="match status" value="1"/>
</dbReference>
<dbReference type="SUPFAM" id="SSF141868">
    <property type="entry name" value="EAL domain-like"/>
    <property type="match status" value="1"/>
</dbReference>
<dbReference type="EMBL" id="MDTQ01000001">
    <property type="protein sequence ID" value="ODC03716.1"/>
    <property type="molecule type" value="Genomic_DNA"/>
</dbReference>
<dbReference type="Gene3D" id="3.20.20.450">
    <property type="entry name" value="EAL domain"/>
    <property type="match status" value="1"/>
</dbReference>
<feature type="domain" description="HDOD" evidence="2">
    <location>
        <begin position="199"/>
        <end position="387"/>
    </location>
</feature>
<keyword evidence="4" id="KW-1185">Reference proteome</keyword>
<evidence type="ECO:0000313" key="3">
    <source>
        <dbReference type="EMBL" id="ODC03716.1"/>
    </source>
</evidence>
<protein>
    <recommendedName>
        <fullName evidence="5">HDOD domain-containing protein</fullName>
    </recommendedName>
</protein>
<dbReference type="PROSITE" id="PS51833">
    <property type="entry name" value="HDOD"/>
    <property type="match status" value="1"/>
</dbReference>
<accession>A0A1E2VA63</accession>
<dbReference type="RefSeq" id="WP_068998169.1">
    <property type="nucleotide sequence ID" value="NZ_MDTQ01000001.1"/>
</dbReference>
<gene>
    <name evidence="3" type="ORF">BFW38_09355</name>
</gene>
<evidence type="ECO:0000313" key="4">
    <source>
        <dbReference type="Proteomes" id="UP000094291"/>
    </source>
</evidence>